<keyword evidence="5 8" id="KW-1133">Transmembrane helix</keyword>
<keyword evidence="3 9" id="KW-0808">Transferase</keyword>
<feature type="binding site" evidence="7">
    <location>
        <position position="218"/>
    </location>
    <ligand>
        <name>Mg(2+)</name>
        <dbReference type="ChEBI" id="CHEBI:18420"/>
    </ligand>
</feature>
<evidence type="ECO:0000256" key="4">
    <source>
        <dbReference type="ARBA" id="ARBA00022692"/>
    </source>
</evidence>
<dbReference type="GO" id="GO:0044038">
    <property type="term" value="P:cell wall macromolecule biosynthetic process"/>
    <property type="evidence" value="ECO:0007669"/>
    <property type="project" value="TreeGrafter"/>
</dbReference>
<feature type="transmembrane region" description="Helical" evidence="8">
    <location>
        <begin position="188"/>
        <end position="207"/>
    </location>
</feature>
<dbReference type="PROSITE" id="PS01348">
    <property type="entry name" value="MRAY_2"/>
    <property type="match status" value="1"/>
</dbReference>
<name>C8VYR2_DESAS</name>
<dbReference type="RefSeq" id="WP_015759453.1">
    <property type="nucleotide sequence ID" value="NC_013216.1"/>
</dbReference>
<keyword evidence="2" id="KW-1003">Cell membrane</keyword>
<keyword evidence="7" id="KW-0460">Magnesium</keyword>
<feature type="transmembrane region" description="Helical" evidence="8">
    <location>
        <begin position="214"/>
        <end position="236"/>
    </location>
</feature>
<dbReference type="OrthoDB" id="9805475at2"/>
<dbReference type="HOGENOM" id="CLU_023982_2_4_9"/>
<evidence type="ECO:0000256" key="3">
    <source>
        <dbReference type="ARBA" id="ARBA00022679"/>
    </source>
</evidence>
<feature type="transmembrane region" description="Helical" evidence="8">
    <location>
        <begin position="72"/>
        <end position="88"/>
    </location>
</feature>
<dbReference type="GO" id="GO:0016780">
    <property type="term" value="F:phosphotransferase activity, for other substituted phosphate groups"/>
    <property type="evidence" value="ECO:0007669"/>
    <property type="project" value="InterPro"/>
</dbReference>
<evidence type="ECO:0000256" key="2">
    <source>
        <dbReference type="ARBA" id="ARBA00022475"/>
    </source>
</evidence>
<evidence type="ECO:0000256" key="1">
    <source>
        <dbReference type="ARBA" id="ARBA00004651"/>
    </source>
</evidence>
<dbReference type="STRING" id="485916.Dtox_4113"/>
<feature type="transmembrane region" description="Helical" evidence="8">
    <location>
        <begin position="128"/>
        <end position="146"/>
    </location>
</feature>
<keyword evidence="7" id="KW-0479">Metal-binding</keyword>
<proteinExistence type="predicted"/>
<evidence type="ECO:0000313" key="9">
    <source>
        <dbReference type="EMBL" id="ACV64783.1"/>
    </source>
</evidence>
<dbReference type="GO" id="GO:0005886">
    <property type="term" value="C:plasma membrane"/>
    <property type="evidence" value="ECO:0007669"/>
    <property type="project" value="UniProtKB-SubCell"/>
</dbReference>
<feature type="transmembrane region" description="Helical" evidence="8">
    <location>
        <begin position="100"/>
        <end position="122"/>
    </location>
</feature>
<dbReference type="Pfam" id="PF00953">
    <property type="entry name" value="Glycos_transf_4"/>
    <property type="match status" value="1"/>
</dbReference>
<dbReference type="GO" id="GO:0046872">
    <property type="term" value="F:metal ion binding"/>
    <property type="evidence" value="ECO:0007669"/>
    <property type="project" value="UniProtKB-KW"/>
</dbReference>
<feature type="transmembrane region" description="Helical" evidence="8">
    <location>
        <begin position="49"/>
        <end position="66"/>
    </location>
</feature>
<sequence length="366" mass="39287">MVLKPVLLVLASLFISLLATPQVIKLAYRWGALDQPDPRKVHRKIMPRLGGLAVYLSFIAGILLMGQLTSPVIGLIIGSTLIVLLGIVDDIKGISPRVKLLGQVLVAFSVLPFGISVDFITNPINGDILHLGFLSIPVTVFWLVAVTNAVNLIDGLDGLAGGTSLISAVTLAVVSWTQWRVFGLPEQMQVILMALILAASLLGFLRYNFNPAKIFLGDTGSMMLGFCLAAMSVMGLTKSTTAISVIIPLVILGIPLLDTVFAVVRRYNMHQPIFKADKEHLHHRLLALGLSHKQAVLAIYGVSAFLGLSAVMLNLITTNQAILVLVVLAVVIITAANKIGIIGHKRQPAYQISSGAVEMEKRSSEI</sequence>
<dbReference type="GO" id="GO:0009103">
    <property type="term" value="P:lipopolysaccharide biosynthetic process"/>
    <property type="evidence" value="ECO:0007669"/>
    <property type="project" value="TreeGrafter"/>
</dbReference>
<dbReference type="PANTHER" id="PTHR22926:SF3">
    <property type="entry name" value="UNDECAPRENYL-PHOSPHATE ALPHA-N-ACETYLGLUCOSAMINYL 1-PHOSPHATE TRANSFERASE"/>
    <property type="match status" value="1"/>
</dbReference>
<evidence type="ECO:0000313" key="10">
    <source>
        <dbReference type="Proteomes" id="UP000002217"/>
    </source>
</evidence>
<dbReference type="Proteomes" id="UP000002217">
    <property type="component" value="Chromosome"/>
</dbReference>
<dbReference type="AlphaFoldDB" id="C8VYR2"/>
<keyword evidence="10" id="KW-1185">Reference proteome</keyword>
<feature type="transmembrane region" description="Helical" evidence="8">
    <location>
        <begin position="158"/>
        <end position="176"/>
    </location>
</feature>
<dbReference type="KEGG" id="dae:Dtox_4113"/>
<protein>
    <submittedName>
        <fullName evidence="9">Glycosyl transferase family 4</fullName>
    </submittedName>
</protein>
<accession>C8VYR2</accession>
<dbReference type="eggNOG" id="COG0472">
    <property type="taxonomic scope" value="Bacteria"/>
</dbReference>
<dbReference type="PANTHER" id="PTHR22926">
    <property type="entry name" value="PHOSPHO-N-ACETYLMURAMOYL-PENTAPEPTIDE-TRANSFERASE"/>
    <property type="match status" value="1"/>
</dbReference>
<feature type="transmembrane region" description="Helical" evidence="8">
    <location>
        <begin position="242"/>
        <end position="264"/>
    </location>
</feature>
<feature type="transmembrane region" description="Helical" evidence="8">
    <location>
        <begin position="295"/>
        <end position="316"/>
    </location>
</feature>
<feature type="transmembrane region" description="Helical" evidence="8">
    <location>
        <begin position="6"/>
        <end position="28"/>
    </location>
</feature>
<evidence type="ECO:0000256" key="7">
    <source>
        <dbReference type="PIRSR" id="PIRSR600715-1"/>
    </source>
</evidence>
<reference evidence="9 10" key="1">
    <citation type="journal article" date="2009" name="Stand. Genomic Sci.">
        <title>Complete genome sequence of Desulfotomaculum acetoxidans type strain (5575).</title>
        <authorList>
            <person name="Spring S."/>
            <person name="Lapidus A."/>
            <person name="Schroder M."/>
            <person name="Gleim D."/>
            <person name="Sims D."/>
            <person name="Meincke L."/>
            <person name="Glavina Del Rio T."/>
            <person name="Tice H."/>
            <person name="Copeland A."/>
            <person name="Cheng J.F."/>
            <person name="Lucas S."/>
            <person name="Chen F."/>
            <person name="Nolan M."/>
            <person name="Bruce D."/>
            <person name="Goodwin L."/>
            <person name="Pitluck S."/>
            <person name="Ivanova N."/>
            <person name="Mavromatis K."/>
            <person name="Mikhailova N."/>
            <person name="Pati A."/>
            <person name="Chen A."/>
            <person name="Palaniappan K."/>
            <person name="Land M."/>
            <person name="Hauser L."/>
            <person name="Chang Y.J."/>
            <person name="Jeffries C.D."/>
            <person name="Chain P."/>
            <person name="Saunders E."/>
            <person name="Brettin T."/>
            <person name="Detter J.C."/>
            <person name="Goker M."/>
            <person name="Bristow J."/>
            <person name="Eisen J.A."/>
            <person name="Markowitz V."/>
            <person name="Hugenholtz P."/>
            <person name="Kyrpides N.C."/>
            <person name="Klenk H.P."/>
            <person name="Han C."/>
        </authorList>
    </citation>
    <scope>NUCLEOTIDE SEQUENCE [LARGE SCALE GENOMIC DNA]</scope>
    <source>
        <strain evidence="10">ATCC 49208 / DSM 771 / VKM B-1644</strain>
    </source>
</reference>
<keyword evidence="4 8" id="KW-0812">Transmembrane</keyword>
<keyword evidence="6 8" id="KW-0472">Membrane</keyword>
<feature type="binding site" evidence="7">
    <location>
        <position position="151"/>
    </location>
    <ligand>
        <name>Mg(2+)</name>
        <dbReference type="ChEBI" id="CHEBI:18420"/>
    </ligand>
</feature>
<dbReference type="EMBL" id="CP001720">
    <property type="protein sequence ID" value="ACV64783.1"/>
    <property type="molecule type" value="Genomic_DNA"/>
</dbReference>
<evidence type="ECO:0000256" key="5">
    <source>
        <dbReference type="ARBA" id="ARBA00022989"/>
    </source>
</evidence>
<comment type="cofactor">
    <cofactor evidence="7">
        <name>Mg(2+)</name>
        <dbReference type="ChEBI" id="CHEBI:18420"/>
    </cofactor>
</comment>
<evidence type="ECO:0000256" key="6">
    <source>
        <dbReference type="ARBA" id="ARBA00023136"/>
    </source>
</evidence>
<dbReference type="CDD" id="cd06853">
    <property type="entry name" value="GT_WecA_like"/>
    <property type="match status" value="1"/>
</dbReference>
<organism evidence="9 10">
    <name type="scientific">Desulfofarcimen acetoxidans (strain ATCC 49208 / DSM 771 / KCTC 5769 / VKM B-1644 / 5575)</name>
    <name type="common">Desulfotomaculum acetoxidans</name>
    <dbReference type="NCBI Taxonomy" id="485916"/>
    <lineage>
        <taxon>Bacteria</taxon>
        <taxon>Bacillati</taxon>
        <taxon>Bacillota</taxon>
        <taxon>Clostridia</taxon>
        <taxon>Eubacteriales</taxon>
        <taxon>Peptococcaceae</taxon>
        <taxon>Desulfofarcimen</taxon>
    </lineage>
</organism>
<comment type="subcellular location">
    <subcellularLocation>
        <location evidence="1">Cell membrane</location>
        <topology evidence="1">Multi-pass membrane protein</topology>
    </subcellularLocation>
</comment>
<dbReference type="InterPro" id="IPR018480">
    <property type="entry name" value="PNAcMuramoyl-5peptid_Trfase_CS"/>
</dbReference>
<dbReference type="GO" id="GO:0071555">
    <property type="term" value="P:cell wall organization"/>
    <property type="evidence" value="ECO:0007669"/>
    <property type="project" value="TreeGrafter"/>
</dbReference>
<gene>
    <name evidence="9" type="ordered locus">Dtox_4113</name>
</gene>
<evidence type="ECO:0000256" key="8">
    <source>
        <dbReference type="SAM" id="Phobius"/>
    </source>
</evidence>
<feature type="transmembrane region" description="Helical" evidence="8">
    <location>
        <begin position="322"/>
        <end position="341"/>
    </location>
</feature>
<dbReference type="InterPro" id="IPR000715">
    <property type="entry name" value="Glycosyl_transferase_4"/>
</dbReference>